<comment type="caution">
    <text evidence="3">The sequence shown here is derived from an EMBL/GenBank/DDBJ whole genome shotgun (WGS) entry which is preliminary data.</text>
</comment>
<feature type="coiled-coil region" evidence="1">
    <location>
        <begin position="2"/>
        <end position="34"/>
    </location>
</feature>
<keyword evidence="1" id="KW-0175">Coiled coil</keyword>
<reference evidence="3 4" key="1">
    <citation type="journal article" date="2018" name="Cell">
        <title>The Chara Genome: Secondary Complexity and Implications for Plant Terrestrialization.</title>
        <authorList>
            <person name="Nishiyama T."/>
            <person name="Sakayama H."/>
            <person name="Vries J.D."/>
            <person name="Buschmann H."/>
            <person name="Saint-Marcoux D."/>
            <person name="Ullrich K.K."/>
            <person name="Haas F.B."/>
            <person name="Vanderstraeten L."/>
            <person name="Becker D."/>
            <person name="Lang D."/>
            <person name="Vosolsobe S."/>
            <person name="Rombauts S."/>
            <person name="Wilhelmsson P.K.I."/>
            <person name="Janitza P."/>
            <person name="Kern R."/>
            <person name="Heyl A."/>
            <person name="Rumpler F."/>
            <person name="Villalobos L.I.A.C."/>
            <person name="Clay J.M."/>
            <person name="Skokan R."/>
            <person name="Toyoda A."/>
            <person name="Suzuki Y."/>
            <person name="Kagoshima H."/>
            <person name="Schijlen E."/>
            <person name="Tajeshwar N."/>
            <person name="Catarino B."/>
            <person name="Hetherington A.J."/>
            <person name="Saltykova A."/>
            <person name="Bonnot C."/>
            <person name="Breuninger H."/>
            <person name="Symeonidi A."/>
            <person name="Radhakrishnan G.V."/>
            <person name="Van Nieuwerburgh F."/>
            <person name="Deforce D."/>
            <person name="Chang C."/>
            <person name="Karol K.G."/>
            <person name="Hedrich R."/>
            <person name="Ulvskov P."/>
            <person name="Glockner G."/>
            <person name="Delwiche C.F."/>
            <person name="Petrasek J."/>
            <person name="Van de Peer Y."/>
            <person name="Friml J."/>
            <person name="Beilby M."/>
            <person name="Dolan L."/>
            <person name="Kohara Y."/>
            <person name="Sugano S."/>
            <person name="Fujiyama A."/>
            <person name="Delaux P.-M."/>
            <person name="Quint M."/>
            <person name="TheiBen G."/>
            <person name="Hagemann M."/>
            <person name="Harholt J."/>
            <person name="Dunand C."/>
            <person name="Zachgo S."/>
            <person name="Langdale J."/>
            <person name="Maumus F."/>
            <person name="Straeten D.V.D."/>
            <person name="Gould S.B."/>
            <person name="Rensing S.A."/>
        </authorList>
    </citation>
    <scope>NUCLEOTIDE SEQUENCE [LARGE SCALE GENOMIC DNA]</scope>
    <source>
        <strain evidence="3 4">S276</strain>
    </source>
</reference>
<evidence type="ECO:0000313" key="4">
    <source>
        <dbReference type="Proteomes" id="UP000265515"/>
    </source>
</evidence>
<evidence type="ECO:0000256" key="2">
    <source>
        <dbReference type="SAM" id="MobiDB-lite"/>
    </source>
</evidence>
<evidence type="ECO:0000313" key="3">
    <source>
        <dbReference type="EMBL" id="GBG85594.1"/>
    </source>
</evidence>
<name>A0A388LTF0_CHABU</name>
<dbReference type="Proteomes" id="UP000265515">
    <property type="component" value="Unassembled WGS sequence"/>
</dbReference>
<gene>
    <name evidence="3" type="ORF">CBR_g40322</name>
</gene>
<organism evidence="3 4">
    <name type="scientific">Chara braunii</name>
    <name type="common">Braun's stonewort</name>
    <dbReference type="NCBI Taxonomy" id="69332"/>
    <lineage>
        <taxon>Eukaryota</taxon>
        <taxon>Viridiplantae</taxon>
        <taxon>Streptophyta</taxon>
        <taxon>Charophyceae</taxon>
        <taxon>Charales</taxon>
        <taxon>Characeae</taxon>
        <taxon>Chara</taxon>
    </lineage>
</organism>
<feature type="region of interest" description="Disordered" evidence="2">
    <location>
        <begin position="389"/>
        <end position="440"/>
    </location>
</feature>
<dbReference type="AlphaFoldDB" id="A0A388LTF0"/>
<dbReference type="Gramene" id="GBG85594">
    <property type="protein sequence ID" value="GBG85594"/>
    <property type="gene ID" value="CBR_g40322"/>
</dbReference>
<protein>
    <recommendedName>
        <fullName evidence="5">Retrotransposon gag domain-containing protein</fullName>
    </recommendedName>
</protein>
<feature type="coiled-coil region" evidence="1">
    <location>
        <begin position="105"/>
        <end position="132"/>
    </location>
</feature>
<proteinExistence type="predicted"/>
<keyword evidence="4" id="KW-1185">Reference proteome</keyword>
<evidence type="ECO:0008006" key="5">
    <source>
        <dbReference type="Google" id="ProtNLM"/>
    </source>
</evidence>
<evidence type="ECO:0000256" key="1">
    <source>
        <dbReference type="SAM" id="Coils"/>
    </source>
</evidence>
<feature type="compositionally biased region" description="Polar residues" evidence="2">
    <location>
        <begin position="421"/>
        <end position="431"/>
    </location>
</feature>
<dbReference type="EMBL" id="BFEA01000525">
    <property type="protein sequence ID" value="GBG85594.1"/>
    <property type="molecule type" value="Genomic_DNA"/>
</dbReference>
<accession>A0A388LTF0</accession>
<sequence>MAESKQRAEAALAARKKEAEAERLRLLAEEQRQKHAAAAAKAADQERVRRREILFKEESAVHTQAKDWQKEVENGESTDYGNKRSQLLNRLLDLLATCIAQQEDIHSLDHTNQALQQSVDRLTKRIHQLEQRPVASSSVGPSDLADRVNVLEIDVGTLKTGAQWLQQQVCAATTGPSTSSRESITKFDGLPIFCDASKTDPIQWWHQFELKLGIHKVGDNNRHAYLYSRSGGVCQAWLDNMLSAHACTVFELHNFITWTNLTATWQKRFQVEPPEHQAMDKLSTFSQNSMPSGECISEFQRLASTLKLPMTFDNIKLYFIKRSCPTLQNVLTQVVENLNTSEELFNNVVQIILTNMEAKNIGRSSTAGQGAYQHQTKVVVVAATMLSDPSTSNEAASSDEGDRLTAVRNGGHPVKGRGSGKMTTNTTSSGPEQAAPAQEPWTHYGLTERGYHVRTKYRYCLWCNSSAHDTASCTTKGTSQSGK</sequence>